<reference evidence="10" key="1">
    <citation type="submission" date="2020-09" db="EMBL/GenBank/DDBJ databases">
        <authorList>
            <person name="Kikuchi T."/>
        </authorList>
    </citation>
    <scope>NUCLEOTIDE SEQUENCE</scope>
    <source>
        <strain evidence="10">SH1</strain>
    </source>
</reference>
<evidence type="ECO:0000259" key="9">
    <source>
        <dbReference type="PROSITE" id="PS50222"/>
    </source>
</evidence>
<comment type="caution">
    <text evidence="10">The sequence shown here is derived from an EMBL/GenBank/DDBJ whole genome shotgun (WGS) entry which is preliminary data.</text>
</comment>
<dbReference type="Gene3D" id="3.40.50.850">
    <property type="entry name" value="Isochorismatase-like"/>
    <property type="match status" value="1"/>
</dbReference>
<dbReference type="PROSITE" id="PS50222">
    <property type="entry name" value="EF_HAND_2"/>
    <property type="match status" value="1"/>
</dbReference>
<feature type="domain" description="EF-hand" evidence="9">
    <location>
        <begin position="33"/>
        <end position="68"/>
    </location>
</feature>
<accession>A0A811L102</accession>
<evidence type="ECO:0000256" key="6">
    <source>
        <dbReference type="ARBA" id="ARBA00039017"/>
    </source>
</evidence>
<keyword evidence="4" id="KW-0378">Hydrolase</keyword>
<protein>
    <recommendedName>
        <fullName evidence="6">nicotinamidase</fullName>
        <ecNumber evidence="6">3.5.1.19</ecNumber>
    </recommendedName>
    <alternativeName>
        <fullName evidence="7">Nicotinamide deamidase</fullName>
    </alternativeName>
</protein>
<dbReference type="EMBL" id="CAJFDH010000004">
    <property type="protein sequence ID" value="CAD5221081.1"/>
    <property type="molecule type" value="Genomic_DNA"/>
</dbReference>
<dbReference type="InterPro" id="IPR011992">
    <property type="entry name" value="EF-hand-dom_pair"/>
</dbReference>
<evidence type="ECO:0000313" key="10">
    <source>
        <dbReference type="EMBL" id="CAD5221081.1"/>
    </source>
</evidence>
<dbReference type="GO" id="GO:0008936">
    <property type="term" value="F:nicotinamidase activity"/>
    <property type="evidence" value="ECO:0007669"/>
    <property type="project" value="UniProtKB-EC"/>
</dbReference>
<dbReference type="PANTHER" id="PTHR11080:SF2">
    <property type="entry name" value="LD05707P"/>
    <property type="match status" value="1"/>
</dbReference>
<feature type="region of interest" description="Disordered" evidence="8">
    <location>
        <begin position="320"/>
        <end position="391"/>
    </location>
</feature>
<dbReference type="InterPro" id="IPR052347">
    <property type="entry name" value="Isochorismatase_Nicotinamidase"/>
</dbReference>
<sequence>MVAKKHRAKPIPPNQSFEEFAEFIRSIISDEQPNEEALRRVFTVFDKDNDGVLDETESEKANQKIVEQINSLRSGFILVDFQNDFVDGSLGIKHGRAKQDPYDAIPKINDLLNRHDDFDMVVYTLDWHPQNHISFYEHCRNNDRSLQKFDRQRKLKPFDIVSFEEPSLRQVLYPSHCTMNSWGAALHDDIVKVESSKYVTKGSAVYVDSYSGFADNTGQNKTELEHILREDGINALFICGLALDICVASTTRDAAKLKFFTCVVEDCSKGLSEDQIKKTKDELRGRNVPYVTSDIVKAFLDEGKVPWLWVCHMVGLGERRHRRHRHRSHHNQSRSSSETSIEDGEVQIKGHGPTRELLSDNGLNVVDGSSDVNSSENGEKVEDDGKQEGSE</sequence>
<organism evidence="10 11">
    <name type="scientific">Bursaphelenchus okinawaensis</name>
    <dbReference type="NCBI Taxonomy" id="465554"/>
    <lineage>
        <taxon>Eukaryota</taxon>
        <taxon>Metazoa</taxon>
        <taxon>Ecdysozoa</taxon>
        <taxon>Nematoda</taxon>
        <taxon>Chromadorea</taxon>
        <taxon>Rhabditida</taxon>
        <taxon>Tylenchina</taxon>
        <taxon>Tylenchomorpha</taxon>
        <taxon>Aphelenchoidea</taxon>
        <taxon>Aphelenchoididae</taxon>
        <taxon>Bursaphelenchus</taxon>
    </lineage>
</organism>
<evidence type="ECO:0000256" key="7">
    <source>
        <dbReference type="ARBA" id="ARBA00043224"/>
    </source>
</evidence>
<dbReference type="Pfam" id="PF00857">
    <property type="entry name" value="Isochorismatase"/>
    <property type="match status" value="1"/>
</dbReference>
<dbReference type="Proteomes" id="UP000783686">
    <property type="component" value="Unassembled WGS sequence"/>
</dbReference>
<dbReference type="InterPro" id="IPR002048">
    <property type="entry name" value="EF_hand_dom"/>
</dbReference>
<dbReference type="GO" id="GO:0005509">
    <property type="term" value="F:calcium ion binding"/>
    <property type="evidence" value="ECO:0007669"/>
    <property type="project" value="InterPro"/>
</dbReference>
<dbReference type="OrthoDB" id="167809at2759"/>
<evidence type="ECO:0000256" key="3">
    <source>
        <dbReference type="ARBA" id="ARBA00022723"/>
    </source>
</evidence>
<evidence type="ECO:0000256" key="1">
    <source>
        <dbReference type="ARBA" id="ARBA00006336"/>
    </source>
</evidence>
<dbReference type="SUPFAM" id="SSF47473">
    <property type="entry name" value="EF-hand"/>
    <property type="match status" value="1"/>
</dbReference>
<proteinExistence type="inferred from homology"/>
<comment type="pathway">
    <text evidence="5">Cofactor biosynthesis; nicotinate biosynthesis; nicotinate from nicotinamide: step 1/1.</text>
</comment>
<feature type="compositionally biased region" description="Basic residues" evidence="8">
    <location>
        <begin position="320"/>
        <end position="332"/>
    </location>
</feature>
<dbReference type="InterPro" id="IPR036380">
    <property type="entry name" value="Isochorismatase-like_sf"/>
</dbReference>
<dbReference type="AlphaFoldDB" id="A0A811L102"/>
<feature type="compositionally biased region" description="Low complexity" evidence="8">
    <location>
        <begin position="364"/>
        <end position="376"/>
    </location>
</feature>
<keyword evidence="11" id="KW-1185">Reference proteome</keyword>
<evidence type="ECO:0000313" key="11">
    <source>
        <dbReference type="Proteomes" id="UP000614601"/>
    </source>
</evidence>
<dbReference type="Gene3D" id="1.10.238.10">
    <property type="entry name" value="EF-hand"/>
    <property type="match status" value="1"/>
</dbReference>
<evidence type="ECO:0000256" key="4">
    <source>
        <dbReference type="ARBA" id="ARBA00022801"/>
    </source>
</evidence>
<dbReference type="SUPFAM" id="SSF52499">
    <property type="entry name" value="Isochorismatase-like hydrolases"/>
    <property type="match status" value="1"/>
</dbReference>
<dbReference type="PANTHER" id="PTHR11080">
    <property type="entry name" value="PYRAZINAMIDASE/NICOTINAMIDASE"/>
    <property type="match status" value="1"/>
</dbReference>
<evidence type="ECO:0000256" key="2">
    <source>
        <dbReference type="ARBA" id="ARBA00022642"/>
    </source>
</evidence>
<dbReference type="InterPro" id="IPR000868">
    <property type="entry name" value="Isochorismatase-like_dom"/>
</dbReference>
<feature type="compositionally biased region" description="Basic and acidic residues" evidence="8">
    <location>
        <begin position="377"/>
        <end position="391"/>
    </location>
</feature>
<gene>
    <name evidence="10" type="ORF">BOKJ2_LOCUS9266</name>
</gene>
<comment type="similarity">
    <text evidence="1">Belongs to the isochorismatase family.</text>
</comment>
<dbReference type="GO" id="GO:0019363">
    <property type="term" value="P:pyridine nucleotide biosynthetic process"/>
    <property type="evidence" value="ECO:0007669"/>
    <property type="project" value="UniProtKB-KW"/>
</dbReference>
<evidence type="ECO:0000256" key="8">
    <source>
        <dbReference type="SAM" id="MobiDB-lite"/>
    </source>
</evidence>
<evidence type="ECO:0000256" key="5">
    <source>
        <dbReference type="ARBA" id="ARBA00037900"/>
    </source>
</evidence>
<dbReference type="EC" id="3.5.1.19" evidence="6"/>
<keyword evidence="3" id="KW-0479">Metal-binding</keyword>
<keyword evidence="2" id="KW-0662">Pyridine nucleotide biosynthesis</keyword>
<dbReference type="EMBL" id="CAJFCW020000004">
    <property type="protein sequence ID" value="CAG9114547.1"/>
    <property type="molecule type" value="Genomic_DNA"/>
</dbReference>
<name>A0A811L102_9BILA</name>
<dbReference type="Proteomes" id="UP000614601">
    <property type="component" value="Unassembled WGS sequence"/>
</dbReference>